<feature type="compositionally biased region" description="Polar residues" evidence="1">
    <location>
        <begin position="227"/>
        <end position="261"/>
    </location>
</feature>
<feature type="compositionally biased region" description="Basic and acidic residues" evidence="1">
    <location>
        <begin position="343"/>
        <end position="354"/>
    </location>
</feature>
<keyword evidence="6" id="KW-1185">Reference proteome</keyword>
<name>W1NHZ2_AMBTC</name>
<sequence>MESQMAPVDGLHYVENPGAVGLQSGHGQEISAWPSPSGPIVGHDGEEESHDKKSVLKKVKDKAKKLQNTLGIKKHNHEGEEEVEEGDEIEDDPEIHGAPVYESAAISQNQQGDVSRIPMETQGQSGVHYGESQPFSKEPGVSLGESGPFLEDPDAPKDGPGKVSSGNYQSKVKDPTNAGGEEIGGTTVLESLSAMKLSDGTDSKRRQEVSSGTHNQFAPENPKRTRPSNTTTKPNPEPDNTVTEQSRNDQAAHPQPQSYTSLIYDKATSAKNLLASKLGYAQNPSESEATTPESDVTMSESGNRSVTGTVKEKITGAKNGCLPQKLPGVSEKSLGESENLSAESDKREKGTDKGVSIKDYVMEKLKPGDEDRALSEVITEVIHKGDGSGRNVTVSGNSGDNRGSGMVGKVKGAVTSLFGSRDMKSSKETTESDVGTKSLKEATGFDVRMKSLKEATGSDVAMPVSHDIMIKLGILHFATVD</sequence>
<evidence type="ECO:0000256" key="1">
    <source>
        <dbReference type="SAM" id="MobiDB-lite"/>
    </source>
</evidence>
<evidence type="ECO:0000313" key="6">
    <source>
        <dbReference type="Proteomes" id="UP000017836"/>
    </source>
</evidence>
<dbReference type="HOGENOM" id="CLU_024021_0_0_1"/>
<gene>
    <name evidence="5" type="ORF">AMTR_s00009p00256730</name>
</gene>
<evidence type="ECO:0000259" key="3">
    <source>
        <dbReference type="Pfam" id="PF23402"/>
    </source>
</evidence>
<dbReference type="InterPro" id="IPR056605">
    <property type="entry name" value="LTI65_LTI78_N"/>
</dbReference>
<dbReference type="GO" id="GO:0006950">
    <property type="term" value="P:response to stress"/>
    <property type="evidence" value="ECO:0000318"/>
    <property type="project" value="GO_Central"/>
</dbReference>
<proteinExistence type="predicted"/>
<dbReference type="AlphaFoldDB" id="W1NHZ2"/>
<feature type="region of interest" description="Disordered" evidence="1">
    <location>
        <begin position="279"/>
        <end position="354"/>
    </location>
</feature>
<dbReference type="EMBL" id="KI397501">
    <property type="protein sequence ID" value="ERM95103.1"/>
    <property type="molecule type" value="Genomic_DNA"/>
</dbReference>
<dbReference type="Gramene" id="ERM95103">
    <property type="protein sequence ID" value="ERM95103"/>
    <property type="gene ID" value="AMTR_s00009p00256730"/>
</dbReference>
<feature type="region of interest" description="Disordered" evidence="1">
    <location>
        <begin position="17"/>
        <end position="264"/>
    </location>
</feature>
<dbReference type="Pfam" id="PF23402">
    <property type="entry name" value="LTI65_LTI78_NYQTKV"/>
    <property type="match status" value="1"/>
</dbReference>
<feature type="domain" description="LTI65/LTI78 PGEED repeat" evidence="2">
    <location>
        <begin position="352"/>
        <end position="381"/>
    </location>
</feature>
<dbReference type="Proteomes" id="UP000017836">
    <property type="component" value="Unassembled WGS sequence"/>
</dbReference>
<evidence type="ECO:0000259" key="2">
    <source>
        <dbReference type="Pfam" id="PF23399"/>
    </source>
</evidence>
<accession>W1NHZ2</accession>
<dbReference type="Pfam" id="PF07918">
    <property type="entry name" value="CAP160"/>
    <property type="match status" value="1"/>
</dbReference>
<dbReference type="PANTHER" id="PTHR33836:SF1">
    <property type="entry name" value="LOW-TEMPERATURE-INDUCED 65 KDA PROTEIN-RELATED"/>
    <property type="match status" value="1"/>
</dbReference>
<feature type="compositionally biased region" description="Acidic residues" evidence="1">
    <location>
        <begin position="79"/>
        <end position="93"/>
    </location>
</feature>
<feature type="compositionally biased region" description="Basic and acidic residues" evidence="1">
    <location>
        <begin position="199"/>
        <end position="208"/>
    </location>
</feature>
<dbReference type="OMA" id="KNEHAIG"/>
<dbReference type="InterPro" id="IPR057058">
    <property type="entry name" value="LTI65_LTI78_NYQTKV"/>
</dbReference>
<dbReference type="InterPro" id="IPR057059">
    <property type="entry name" value="LTI65/LTI78_PGEED"/>
</dbReference>
<organism evidence="5 6">
    <name type="scientific">Amborella trichopoda</name>
    <dbReference type="NCBI Taxonomy" id="13333"/>
    <lineage>
        <taxon>Eukaryota</taxon>
        <taxon>Viridiplantae</taxon>
        <taxon>Streptophyta</taxon>
        <taxon>Embryophyta</taxon>
        <taxon>Tracheophyta</taxon>
        <taxon>Spermatophyta</taxon>
        <taxon>Magnoliopsida</taxon>
        <taxon>Amborellales</taxon>
        <taxon>Amborellaceae</taxon>
        <taxon>Amborella</taxon>
    </lineage>
</organism>
<dbReference type="InterPro" id="IPR012418">
    <property type="entry name" value="CAP160"/>
</dbReference>
<dbReference type="STRING" id="13333.W1NHZ2"/>
<evidence type="ECO:0008006" key="7">
    <source>
        <dbReference type="Google" id="ProtNLM"/>
    </source>
</evidence>
<feature type="domain" description="LTI65/LTI78 NYQTKV repeat" evidence="3">
    <location>
        <begin position="143"/>
        <end position="199"/>
    </location>
</feature>
<evidence type="ECO:0000313" key="5">
    <source>
        <dbReference type="EMBL" id="ERM95103.1"/>
    </source>
</evidence>
<dbReference type="PANTHER" id="PTHR33836">
    <property type="entry name" value="LOW-TEMPERATURE-INDUCED 65 KDA PROTEIN-RELATED"/>
    <property type="match status" value="1"/>
</dbReference>
<dbReference type="Pfam" id="PF23399">
    <property type="entry name" value="LTI65_PGEED"/>
    <property type="match status" value="1"/>
</dbReference>
<dbReference type="eggNOG" id="ENOG502QU29">
    <property type="taxonomic scope" value="Eukaryota"/>
</dbReference>
<feature type="compositionally biased region" description="Polar residues" evidence="1">
    <location>
        <begin position="209"/>
        <end position="218"/>
    </location>
</feature>
<dbReference type="InterPro" id="IPR037491">
    <property type="entry name" value="LTI78/LTI65"/>
</dbReference>
<feature type="compositionally biased region" description="Basic residues" evidence="1">
    <location>
        <begin position="55"/>
        <end position="65"/>
    </location>
</feature>
<dbReference type="GO" id="GO:0009737">
    <property type="term" value="P:response to abscisic acid"/>
    <property type="evidence" value="ECO:0007669"/>
    <property type="project" value="InterPro"/>
</dbReference>
<evidence type="ECO:0000259" key="4">
    <source>
        <dbReference type="Pfam" id="PF23403"/>
    </source>
</evidence>
<feature type="compositionally biased region" description="Polar residues" evidence="1">
    <location>
        <begin position="282"/>
        <end position="308"/>
    </location>
</feature>
<reference evidence="6" key="1">
    <citation type="journal article" date="2013" name="Science">
        <title>The Amborella genome and the evolution of flowering plants.</title>
        <authorList>
            <consortium name="Amborella Genome Project"/>
        </authorList>
    </citation>
    <scope>NUCLEOTIDE SEQUENCE [LARGE SCALE GENOMIC DNA]</scope>
</reference>
<dbReference type="Pfam" id="PF23403">
    <property type="entry name" value="LTI65_LTI78_N"/>
    <property type="match status" value="1"/>
</dbReference>
<feature type="domain" description="LTI65/LTI78 N-terminal" evidence="4">
    <location>
        <begin position="48"/>
        <end position="106"/>
    </location>
</feature>
<protein>
    <recommendedName>
        <fullName evidence="7">Low-temperature-induced 65 kDa protein</fullName>
    </recommendedName>
</protein>